<sequence length="327" mass="34090">MNLIGQILPRIIAPANWYNSTLTPAEPGAFELNNSFDWGLYTQNGTTNNLGFVYGGFSPGQNWAISLYVKISASGDYIGVRETGNGIGVVRISTETVTTAGGGISSVKVYDTVNDDIKRVVILGTTLGANNLFLQLPSSGGNSGVDDGNTLQLTAFQLEAGTYATSVIRTTGLARTRNADVVSSSAIGALLEDLEGNFYLEATVFDDTVSNVIELSQSGAESTNAIRIDINGTGIEGTCVGSGGTTSISGAPAVAGTYNKVCFNYGASGMSLHVDGSTEGSASNGGLPSTLNQWRFTDGTNPFRGRIRVCAYNPNKLNATESNNLTT</sequence>
<dbReference type="KEGG" id="chyd:H4K34_11315"/>
<name>A0A7H0VB69_9FLAO</name>
<dbReference type="GO" id="GO:0004553">
    <property type="term" value="F:hydrolase activity, hydrolyzing O-glycosyl compounds"/>
    <property type="evidence" value="ECO:0007669"/>
    <property type="project" value="UniProtKB-ARBA"/>
</dbReference>
<gene>
    <name evidence="1" type="ORF">H4K34_11315</name>
</gene>
<dbReference type="RefSeq" id="WP_210757536.1">
    <property type="nucleotide sequence ID" value="NZ_CP060139.1"/>
</dbReference>
<dbReference type="Proteomes" id="UP000516305">
    <property type="component" value="Chromosome"/>
</dbReference>
<dbReference type="SUPFAM" id="SSF49899">
    <property type="entry name" value="Concanavalin A-like lectins/glucanases"/>
    <property type="match status" value="1"/>
</dbReference>
<dbReference type="EMBL" id="CP060139">
    <property type="protein sequence ID" value="QNR22967.1"/>
    <property type="molecule type" value="Genomic_DNA"/>
</dbReference>
<evidence type="ECO:0000313" key="1">
    <source>
        <dbReference type="EMBL" id="QNR22967.1"/>
    </source>
</evidence>
<proteinExistence type="predicted"/>
<accession>A0A7H0VB69</accession>
<dbReference type="InterPro" id="IPR013320">
    <property type="entry name" value="ConA-like_dom_sf"/>
</dbReference>
<protein>
    <submittedName>
        <fullName evidence="1">Uncharacterized protein</fullName>
    </submittedName>
</protein>
<evidence type="ECO:0000313" key="2">
    <source>
        <dbReference type="Proteomes" id="UP000516305"/>
    </source>
</evidence>
<organism evidence="1 2">
    <name type="scientific">Croceimicrobium hydrocarbonivorans</name>
    <dbReference type="NCBI Taxonomy" id="2761580"/>
    <lineage>
        <taxon>Bacteria</taxon>
        <taxon>Pseudomonadati</taxon>
        <taxon>Bacteroidota</taxon>
        <taxon>Flavobacteriia</taxon>
        <taxon>Flavobacteriales</taxon>
        <taxon>Owenweeksiaceae</taxon>
        <taxon>Croceimicrobium</taxon>
    </lineage>
</organism>
<keyword evidence="2" id="KW-1185">Reference proteome</keyword>
<dbReference type="GO" id="GO:0005975">
    <property type="term" value="P:carbohydrate metabolic process"/>
    <property type="evidence" value="ECO:0007669"/>
    <property type="project" value="UniProtKB-ARBA"/>
</dbReference>
<dbReference type="AlphaFoldDB" id="A0A7H0VB69"/>
<reference evidence="1 2" key="1">
    <citation type="submission" date="2020-08" db="EMBL/GenBank/DDBJ databases">
        <title>Croceimicrobium hydrocarbonivorans gen. nov., sp. nov., a novel marine bacterium isolated from a bacterial consortium that degrades polyethylene terephthalate.</title>
        <authorList>
            <person name="Liu R."/>
        </authorList>
    </citation>
    <scope>NUCLEOTIDE SEQUENCE [LARGE SCALE GENOMIC DNA]</scope>
    <source>
        <strain evidence="1 2">A20-9</strain>
    </source>
</reference>